<reference evidence="1 2" key="1">
    <citation type="journal article" date="2012" name="J. Bacteriol.">
        <title>Genome Sequence of the Filamentous Bacterium Fibrisoma limi BUZ 3T.</title>
        <authorList>
            <person name="Filippini M."/>
            <person name="Qi W."/>
            <person name="Jaenicke S."/>
            <person name="Goesmann A."/>
            <person name="Smits T.H."/>
            <person name="Bagheri H.C."/>
        </authorList>
    </citation>
    <scope>NUCLEOTIDE SEQUENCE [LARGE SCALE GENOMIC DNA]</scope>
    <source>
        <strain evidence="2">BUZ 3T</strain>
    </source>
</reference>
<sequence>MKQEICPKIRENYPLYKTLVEKHKKLEAQQIVLGEKPNNKKWRTKEELLNHDSREEVIFNAEKQTYGFKYGLRLFVKELHDQPVFYFDSDGPSHDNSDGKTKLLETRIKTPHINFYDEMGVKKARRNQFIEENEVVLQSDINIGMHLFCEEANINKGGKIPDISSDLHLLPLTQKTEHDVHEGVDFLNEN</sequence>
<accession>I2GIK9</accession>
<dbReference type="AlphaFoldDB" id="I2GIK9"/>
<organism evidence="1 2">
    <name type="scientific">Fibrisoma limi BUZ 3</name>
    <dbReference type="NCBI Taxonomy" id="1185876"/>
    <lineage>
        <taxon>Bacteria</taxon>
        <taxon>Pseudomonadati</taxon>
        <taxon>Bacteroidota</taxon>
        <taxon>Cytophagia</taxon>
        <taxon>Cytophagales</taxon>
        <taxon>Spirosomataceae</taxon>
        <taxon>Fibrisoma</taxon>
    </lineage>
</organism>
<protein>
    <submittedName>
        <fullName evidence="1">Uncharacterized protein</fullName>
    </submittedName>
</protein>
<proteinExistence type="predicted"/>
<dbReference type="eggNOG" id="ENOG5033AU3">
    <property type="taxonomic scope" value="Bacteria"/>
</dbReference>
<name>I2GIK9_9BACT</name>
<comment type="caution">
    <text evidence="1">The sequence shown here is derived from an EMBL/GenBank/DDBJ whole genome shotgun (WGS) entry which is preliminary data.</text>
</comment>
<evidence type="ECO:0000313" key="1">
    <source>
        <dbReference type="EMBL" id="CCH53734.1"/>
    </source>
</evidence>
<gene>
    <name evidence="1" type="ORF">BN8_02852</name>
</gene>
<evidence type="ECO:0000313" key="2">
    <source>
        <dbReference type="Proteomes" id="UP000009309"/>
    </source>
</evidence>
<dbReference type="EMBL" id="CAIT01000006">
    <property type="protein sequence ID" value="CCH53734.1"/>
    <property type="molecule type" value="Genomic_DNA"/>
</dbReference>
<keyword evidence="2" id="KW-1185">Reference proteome</keyword>
<dbReference type="Proteomes" id="UP000009309">
    <property type="component" value="Unassembled WGS sequence"/>
</dbReference>
<dbReference type="OrthoDB" id="945889at2"/>
<dbReference type="RefSeq" id="WP_009282314.1">
    <property type="nucleotide sequence ID" value="NZ_CAIT01000006.1"/>
</dbReference>